<dbReference type="AlphaFoldDB" id="A0ABD1V3W7"/>
<evidence type="ECO:0008006" key="3">
    <source>
        <dbReference type="Google" id="ProtNLM"/>
    </source>
</evidence>
<reference evidence="2" key="1">
    <citation type="submission" date="2024-07" db="EMBL/GenBank/DDBJ databases">
        <title>Two chromosome-level genome assemblies of Korean endemic species Abeliophyllum distichum and Forsythia ovata (Oleaceae).</title>
        <authorList>
            <person name="Jang H."/>
        </authorList>
    </citation>
    <scope>NUCLEOTIDE SEQUENCE [LARGE SCALE GENOMIC DNA]</scope>
</reference>
<keyword evidence="2" id="KW-1185">Reference proteome</keyword>
<dbReference type="Proteomes" id="UP001604336">
    <property type="component" value="Unassembled WGS sequence"/>
</dbReference>
<proteinExistence type="predicted"/>
<dbReference type="EMBL" id="JBFOLK010000002">
    <property type="protein sequence ID" value="KAL2532003.1"/>
    <property type="molecule type" value="Genomic_DNA"/>
</dbReference>
<name>A0ABD1V3W7_9LAMI</name>
<comment type="caution">
    <text evidence="1">The sequence shown here is derived from an EMBL/GenBank/DDBJ whole genome shotgun (WGS) entry which is preliminary data.</text>
</comment>
<evidence type="ECO:0000313" key="1">
    <source>
        <dbReference type="EMBL" id="KAL2532003.1"/>
    </source>
</evidence>
<evidence type="ECO:0000313" key="2">
    <source>
        <dbReference type="Proteomes" id="UP001604336"/>
    </source>
</evidence>
<sequence length="111" mass="11907">MRTKNPDRDVCVAAWWHSAGAHVVCVVCAIGTPCVGARTAPSMRAPYAPKPIEVVRPALHVASDYAWPWATSWEEKKTAGIGASEIANGSSTIDGSVWLQVNPYEECIRGA</sequence>
<protein>
    <recommendedName>
        <fullName evidence="3">Secreted protein</fullName>
    </recommendedName>
</protein>
<accession>A0ABD1V3W7</accession>
<gene>
    <name evidence="1" type="ORF">Adt_05354</name>
</gene>
<organism evidence="1 2">
    <name type="scientific">Abeliophyllum distichum</name>
    <dbReference type="NCBI Taxonomy" id="126358"/>
    <lineage>
        <taxon>Eukaryota</taxon>
        <taxon>Viridiplantae</taxon>
        <taxon>Streptophyta</taxon>
        <taxon>Embryophyta</taxon>
        <taxon>Tracheophyta</taxon>
        <taxon>Spermatophyta</taxon>
        <taxon>Magnoliopsida</taxon>
        <taxon>eudicotyledons</taxon>
        <taxon>Gunneridae</taxon>
        <taxon>Pentapetalae</taxon>
        <taxon>asterids</taxon>
        <taxon>lamiids</taxon>
        <taxon>Lamiales</taxon>
        <taxon>Oleaceae</taxon>
        <taxon>Forsythieae</taxon>
        <taxon>Abeliophyllum</taxon>
    </lineage>
</organism>